<evidence type="ECO:0000313" key="1">
    <source>
        <dbReference type="EMBL" id="JAH52591.1"/>
    </source>
</evidence>
<dbReference type="EMBL" id="GBXM01087648">
    <property type="protein sequence ID" value="JAH20929.1"/>
    <property type="molecule type" value="Transcribed_RNA"/>
</dbReference>
<dbReference type="EMBL" id="GBXM01097956">
    <property type="protein sequence ID" value="JAH10621.1"/>
    <property type="molecule type" value="Transcribed_RNA"/>
</dbReference>
<organism evidence="1">
    <name type="scientific">Anguilla anguilla</name>
    <name type="common">European freshwater eel</name>
    <name type="synonym">Muraena anguilla</name>
    <dbReference type="NCBI Taxonomy" id="7936"/>
    <lineage>
        <taxon>Eukaryota</taxon>
        <taxon>Metazoa</taxon>
        <taxon>Chordata</taxon>
        <taxon>Craniata</taxon>
        <taxon>Vertebrata</taxon>
        <taxon>Euteleostomi</taxon>
        <taxon>Actinopterygii</taxon>
        <taxon>Neopterygii</taxon>
        <taxon>Teleostei</taxon>
        <taxon>Anguilliformes</taxon>
        <taxon>Anguillidae</taxon>
        <taxon>Anguilla</taxon>
    </lineage>
</organism>
<proteinExistence type="predicted"/>
<reference evidence="1" key="2">
    <citation type="journal article" date="2015" name="Fish Shellfish Immunol.">
        <title>Early steps in the European eel (Anguilla anguilla)-Vibrio vulnificus interaction in the gills: Role of the RtxA13 toxin.</title>
        <authorList>
            <person name="Callol A."/>
            <person name="Pajuelo D."/>
            <person name="Ebbesson L."/>
            <person name="Teles M."/>
            <person name="MacKenzie S."/>
            <person name="Amaro C."/>
        </authorList>
    </citation>
    <scope>NUCLEOTIDE SEQUENCE</scope>
</reference>
<reference evidence="1" key="1">
    <citation type="submission" date="2014-11" db="EMBL/GenBank/DDBJ databases">
        <authorList>
            <person name="Amaro Gonzalez C."/>
        </authorList>
    </citation>
    <scope>NUCLEOTIDE SEQUENCE</scope>
</reference>
<dbReference type="AlphaFoldDB" id="A0A0E9TG68"/>
<dbReference type="EMBL" id="GBXM01055986">
    <property type="protein sequence ID" value="JAH52591.1"/>
    <property type="molecule type" value="Transcribed_RNA"/>
</dbReference>
<dbReference type="EMBL" id="GBXM01085784">
    <property type="protein sequence ID" value="JAH22793.1"/>
    <property type="molecule type" value="Transcribed_RNA"/>
</dbReference>
<sequence>MVWFLHLSSKRVHLVSHLRSSRIVSGRWRWTALVSRPNDATELQVYMVVIK</sequence>
<name>A0A0E9TG68_ANGAN</name>
<protein>
    <submittedName>
        <fullName evidence="1">Uncharacterized protein</fullName>
    </submittedName>
</protein>
<accession>A0A0E9TG68</accession>